<dbReference type="HAMAP" id="MF_01019">
    <property type="entry name" value="HisIE"/>
    <property type="match status" value="1"/>
</dbReference>
<dbReference type="PANTHER" id="PTHR42945">
    <property type="entry name" value="HISTIDINE BIOSYNTHESIS BIFUNCTIONAL PROTEIN"/>
    <property type="match status" value="1"/>
</dbReference>
<evidence type="ECO:0000256" key="17">
    <source>
        <dbReference type="RuleBase" id="RU003657"/>
    </source>
</evidence>
<keyword evidence="14 16" id="KW-0368">Histidine biosynthesis</keyword>
<dbReference type="InterPro" id="IPR013785">
    <property type="entry name" value="Aldolase_TIM"/>
</dbReference>
<comment type="subcellular location">
    <subcellularLocation>
        <location evidence="3 16">Cytoplasm</location>
    </subcellularLocation>
</comment>
<dbReference type="HAMAP" id="MF_01021">
    <property type="entry name" value="HisI"/>
    <property type="match status" value="1"/>
</dbReference>
<dbReference type="Pfam" id="PF00977">
    <property type="entry name" value="His_biosynth"/>
    <property type="match status" value="1"/>
</dbReference>
<dbReference type="EMBL" id="SGXF01000006">
    <property type="protein sequence ID" value="RZS92912.1"/>
    <property type="molecule type" value="Genomic_DNA"/>
</dbReference>
<protein>
    <recommendedName>
        <fullName evidence="16">Histidine biosynthesis bifunctional protein HisIE</fullName>
    </recommendedName>
    <domain>
        <recommendedName>
            <fullName evidence="16">Phosphoribosyl-AMP cyclohydrolase</fullName>
            <shortName evidence="16">PRA-CH</shortName>
            <ecNumber evidence="16">3.5.4.19</ecNumber>
        </recommendedName>
    </domain>
    <domain>
        <recommendedName>
            <fullName evidence="16">Phosphoribosyl-ATP pyrophosphatase</fullName>
            <shortName evidence="16">PRA-PH</shortName>
            <ecNumber evidence="16">3.6.1.31</ecNumber>
        </recommendedName>
    </domain>
</protein>
<evidence type="ECO:0000256" key="11">
    <source>
        <dbReference type="ARBA" id="ARBA00022741"/>
    </source>
</evidence>
<keyword evidence="13 16" id="KW-0067">ATP-binding</keyword>
<dbReference type="UniPathway" id="UPA00031">
    <property type="reaction ID" value="UER00007"/>
</dbReference>
<evidence type="ECO:0000256" key="16">
    <source>
        <dbReference type="HAMAP-Rule" id="MF_01019"/>
    </source>
</evidence>
<dbReference type="InterPro" id="IPR038019">
    <property type="entry name" value="PRib_AMP_CycHydrolase_sf"/>
</dbReference>
<feature type="domain" description="Phosphoribosyl-AMP cyclohydrolase" evidence="18">
    <location>
        <begin position="205"/>
        <end position="278"/>
    </location>
</feature>
<dbReference type="EC" id="3.5.4.19" evidence="16"/>
<proteinExistence type="inferred from homology"/>
<evidence type="ECO:0000256" key="5">
    <source>
        <dbReference type="ARBA" id="ARBA00005204"/>
    </source>
</evidence>
<evidence type="ECO:0000256" key="15">
    <source>
        <dbReference type="ARBA" id="ARBA00023268"/>
    </source>
</evidence>
<reference evidence="19 20" key="1">
    <citation type="submission" date="2019-02" db="EMBL/GenBank/DDBJ databases">
        <title>Genomic Encyclopedia of Type Strains, Phase IV (KMG-IV): sequencing the most valuable type-strain genomes for metagenomic binning, comparative biology and taxonomic classification.</title>
        <authorList>
            <person name="Goeker M."/>
        </authorList>
    </citation>
    <scope>NUCLEOTIDE SEQUENCE [LARGE SCALE GENOMIC DNA]</scope>
    <source>
        <strain evidence="19 20">DSM 29486</strain>
    </source>
</reference>
<evidence type="ECO:0000256" key="9">
    <source>
        <dbReference type="ARBA" id="ARBA00022490"/>
    </source>
</evidence>
<evidence type="ECO:0000256" key="13">
    <source>
        <dbReference type="ARBA" id="ARBA00022840"/>
    </source>
</evidence>
<evidence type="ECO:0000259" key="18">
    <source>
        <dbReference type="Pfam" id="PF01502"/>
    </source>
</evidence>
<organism evidence="19 20">
    <name type="scientific">Cuneatibacter caecimuris</name>
    <dbReference type="NCBI Taxonomy" id="1796618"/>
    <lineage>
        <taxon>Bacteria</taxon>
        <taxon>Bacillati</taxon>
        <taxon>Bacillota</taxon>
        <taxon>Clostridia</taxon>
        <taxon>Lachnospirales</taxon>
        <taxon>Lachnospiraceae</taxon>
        <taxon>Cuneatibacter</taxon>
    </lineage>
</organism>
<dbReference type="SUPFAM" id="SSF141734">
    <property type="entry name" value="HisI-like"/>
    <property type="match status" value="1"/>
</dbReference>
<comment type="pathway">
    <text evidence="5 16">Amino-acid biosynthesis; L-histidine biosynthesis; L-histidine from 5-phospho-alpha-D-ribose 1-diphosphate: step 2/9.</text>
</comment>
<dbReference type="InterPro" id="IPR026660">
    <property type="entry name" value="PRA-CH"/>
</dbReference>
<feature type="region of interest" description="Phosphoribosyl-AMP cyclohydrolase" evidence="16">
    <location>
        <begin position="1"/>
        <end position="294"/>
    </location>
</feature>
<evidence type="ECO:0000256" key="12">
    <source>
        <dbReference type="ARBA" id="ARBA00022801"/>
    </source>
</evidence>
<comment type="similarity">
    <text evidence="8 17">Belongs to the HisA/HisF family.</text>
</comment>
<dbReference type="AlphaFoldDB" id="A0A4Q7P2M7"/>
<dbReference type="GO" id="GO:0005524">
    <property type="term" value="F:ATP binding"/>
    <property type="evidence" value="ECO:0007669"/>
    <property type="project" value="UniProtKB-KW"/>
</dbReference>
<feature type="region of interest" description="Phosphoribosyl-ATP pyrophosphohydrolase" evidence="16">
    <location>
        <begin position="295"/>
        <end position="381"/>
    </location>
</feature>
<dbReference type="SUPFAM" id="SSF51366">
    <property type="entry name" value="Ribulose-phoshate binding barrel"/>
    <property type="match status" value="1"/>
</dbReference>
<dbReference type="Gene3D" id="3.20.20.70">
    <property type="entry name" value="Aldolase class I"/>
    <property type="match status" value="1"/>
</dbReference>
<dbReference type="OrthoDB" id="9795769at2"/>
<gene>
    <name evidence="16" type="primary">hisI</name>
    <name evidence="16" type="synonym">hisIE</name>
    <name evidence="19" type="ORF">EV209_2655</name>
</gene>
<dbReference type="InterPro" id="IPR002496">
    <property type="entry name" value="PRib_AMP_CycHydrolase_dom"/>
</dbReference>
<dbReference type="Proteomes" id="UP000292927">
    <property type="component" value="Unassembled WGS sequence"/>
</dbReference>
<keyword evidence="9 16" id="KW-0963">Cytoplasm</keyword>
<dbReference type="Pfam" id="PF01502">
    <property type="entry name" value="PRA-CH"/>
    <property type="match status" value="1"/>
</dbReference>
<evidence type="ECO:0000256" key="7">
    <source>
        <dbReference type="ARBA" id="ARBA00008299"/>
    </source>
</evidence>
<evidence type="ECO:0000256" key="8">
    <source>
        <dbReference type="ARBA" id="ARBA00009667"/>
    </source>
</evidence>
<evidence type="ECO:0000256" key="6">
    <source>
        <dbReference type="ARBA" id="ARBA00007731"/>
    </source>
</evidence>
<dbReference type="Pfam" id="PF01503">
    <property type="entry name" value="PRA-PH"/>
    <property type="match status" value="1"/>
</dbReference>
<dbReference type="InterPro" id="IPR008179">
    <property type="entry name" value="HisE"/>
</dbReference>
<dbReference type="Gene3D" id="3.10.20.810">
    <property type="entry name" value="Phosphoribosyl-AMP cyclohydrolase"/>
    <property type="match status" value="1"/>
</dbReference>
<name>A0A4Q7P2M7_9FIRM</name>
<evidence type="ECO:0000256" key="2">
    <source>
        <dbReference type="ARBA" id="ARBA00001460"/>
    </source>
</evidence>
<evidence type="ECO:0000256" key="10">
    <source>
        <dbReference type="ARBA" id="ARBA00022605"/>
    </source>
</evidence>
<dbReference type="RefSeq" id="WP_130435914.1">
    <property type="nucleotide sequence ID" value="NZ_SGXF01000006.1"/>
</dbReference>
<accession>A0A4Q7P2M7</accession>
<dbReference type="NCBIfam" id="TIGR03188">
    <property type="entry name" value="histidine_hisI"/>
    <property type="match status" value="1"/>
</dbReference>
<dbReference type="FunFam" id="3.10.20.810:FF:000001">
    <property type="entry name" value="Histidine biosynthesis bifunctional protein HisIE"/>
    <property type="match status" value="1"/>
</dbReference>
<evidence type="ECO:0000256" key="1">
    <source>
        <dbReference type="ARBA" id="ARBA00000024"/>
    </source>
</evidence>
<keyword evidence="10 16" id="KW-0028">Amino-acid biosynthesis</keyword>
<dbReference type="InterPro" id="IPR011060">
    <property type="entry name" value="RibuloseP-bd_barrel"/>
</dbReference>
<keyword evidence="15 16" id="KW-0511">Multifunctional enzyme</keyword>
<dbReference type="NCBIfam" id="NF002747">
    <property type="entry name" value="PRK02759.1"/>
    <property type="match status" value="1"/>
</dbReference>
<evidence type="ECO:0000313" key="20">
    <source>
        <dbReference type="Proteomes" id="UP000292927"/>
    </source>
</evidence>
<keyword evidence="12 16" id="KW-0378">Hydrolase</keyword>
<keyword evidence="11 16" id="KW-0547">Nucleotide-binding</keyword>
<evidence type="ECO:0000256" key="14">
    <source>
        <dbReference type="ARBA" id="ARBA00023102"/>
    </source>
</evidence>
<dbReference type="GO" id="GO:0000105">
    <property type="term" value="P:L-histidine biosynthetic process"/>
    <property type="evidence" value="ECO:0007669"/>
    <property type="project" value="UniProtKB-UniRule"/>
</dbReference>
<comment type="pathway">
    <text evidence="4 16">Amino-acid biosynthesis; L-histidine biosynthesis; L-histidine from 5-phospho-alpha-D-ribose 1-diphosphate: step 3/9.</text>
</comment>
<comment type="catalytic activity">
    <reaction evidence="2 16">
        <text>1-(5-phospho-beta-D-ribosyl)-ATP + H2O = 1-(5-phospho-beta-D-ribosyl)-5'-AMP + diphosphate + H(+)</text>
        <dbReference type="Rhea" id="RHEA:22828"/>
        <dbReference type="ChEBI" id="CHEBI:15377"/>
        <dbReference type="ChEBI" id="CHEBI:15378"/>
        <dbReference type="ChEBI" id="CHEBI:33019"/>
        <dbReference type="ChEBI" id="CHEBI:59457"/>
        <dbReference type="ChEBI" id="CHEBI:73183"/>
        <dbReference type="EC" id="3.6.1.31"/>
    </reaction>
</comment>
<dbReference type="EC" id="3.6.1.31" evidence="16"/>
<comment type="similarity">
    <text evidence="7 16">In the N-terminal section; belongs to the PRA-CH family.</text>
</comment>
<dbReference type="CDD" id="cd11534">
    <property type="entry name" value="NTP-PPase_HisIE_like"/>
    <property type="match status" value="1"/>
</dbReference>
<evidence type="ECO:0000256" key="4">
    <source>
        <dbReference type="ARBA" id="ARBA00005169"/>
    </source>
</evidence>
<dbReference type="PANTHER" id="PTHR42945:SF1">
    <property type="entry name" value="HISTIDINE BIOSYNTHESIS BIFUNCTIONAL PROTEIN HIS7"/>
    <property type="match status" value="1"/>
</dbReference>
<comment type="caution">
    <text evidence="19">The sequence shown here is derived from an EMBL/GenBank/DDBJ whole genome shotgun (WGS) entry which is preliminary data.</text>
</comment>
<dbReference type="InterPro" id="IPR006062">
    <property type="entry name" value="His_biosynth"/>
</dbReference>
<dbReference type="GO" id="GO:0004635">
    <property type="term" value="F:phosphoribosyl-AMP cyclohydrolase activity"/>
    <property type="evidence" value="ECO:0007669"/>
    <property type="project" value="UniProtKB-UniRule"/>
</dbReference>
<dbReference type="SUPFAM" id="SSF101386">
    <property type="entry name" value="all-alpha NTP pyrophosphatases"/>
    <property type="match status" value="1"/>
</dbReference>
<sequence length="381" mass="42950">MSKRKIQLIPTLYTVGEKASPDRNGCFSENTFEAALGCFNHGADGLLLLDLSETDQDHDAAVACQKKICRKLDLPLYLGGHLKRLEDVKKYLYTGAAGVLGLPGDEQVCQEGAERFGKEKVRMLPELCCAANFDGVRLQAEDEPEFIFLSVSPETDLFGWKLQLKSEGVPVEFWEQKLSWSDLKKNSDGLVPAVVQDAATDEVLMLAYMNETSFQKTVESGRMTYFSRSRQSLWLKGETSGHFQYVKSLTADCDFDTLLAKVHQVGAACHTGARSCFFNEVVKKDDRNTNPNKVFEEVYQVILDRKLHPREGSYTNYLFDKGIDKILKKVGEEATEIVIAAKNPDPEEIIYEISDFLYHVMVLMAEKGVTWEEITRELANR</sequence>
<dbReference type="Gene3D" id="1.10.287.1080">
    <property type="entry name" value="MazG-like"/>
    <property type="match status" value="1"/>
</dbReference>
<dbReference type="GO" id="GO:0004636">
    <property type="term" value="F:phosphoribosyl-ATP diphosphatase activity"/>
    <property type="evidence" value="ECO:0007669"/>
    <property type="project" value="UniProtKB-UniRule"/>
</dbReference>
<comment type="catalytic activity">
    <reaction evidence="1 16">
        <text>1-(5-phospho-beta-D-ribosyl)-5'-AMP + H2O = 1-(5-phospho-beta-D-ribosyl)-5-[(5-phospho-beta-D-ribosylamino)methylideneamino]imidazole-4-carboxamide</text>
        <dbReference type="Rhea" id="RHEA:20049"/>
        <dbReference type="ChEBI" id="CHEBI:15377"/>
        <dbReference type="ChEBI" id="CHEBI:58435"/>
        <dbReference type="ChEBI" id="CHEBI:59457"/>
        <dbReference type="EC" id="3.5.4.19"/>
    </reaction>
</comment>
<comment type="similarity">
    <text evidence="6 16">In the C-terminal section; belongs to the PRA-PH family.</text>
</comment>
<dbReference type="InterPro" id="IPR023019">
    <property type="entry name" value="His_synth_HisIE"/>
</dbReference>
<evidence type="ECO:0000313" key="19">
    <source>
        <dbReference type="EMBL" id="RZS92912.1"/>
    </source>
</evidence>
<dbReference type="InterPro" id="IPR021130">
    <property type="entry name" value="PRib-ATP_PPHydrolase-like"/>
</dbReference>
<evidence type="ECO:0000256" key="3">
    <source>
        <dbReference type="ARBA" id="ARBA00004496"/>
    </source>
</evidence>
<dbReference type="HAMAP" id="MF_01020">
    <property type="entry name" value="HisE"/>
    <property type="match status" value="1"/>
</dbReference>
<keyword evidence="20" id="KW-1185">Reference proteome</keyword>
<dbReference type="GO" id="GO:0005737">
    <property type="term" value="C:cytoplasm"/>
    <property type="evidence" value="ECO:0007669"/>
    <property type="project" value="UniProtKB-SubCell"/>
</dbReference>
<dbReference type="NCBIfam" id="NF000768">
    <property type="entry name" value="PRK00051.1"/>
    <property type="match status" value="1"/>
</dbReference>